<dbReference type="EMBL" id="VSFG01000002">
    <property type="protein sequence ID" value="TYB46220.1"/>
    <property type="molecule type" value="Genomic_DNA"/>
</dbReference>
<reference evidence="1 2" key="1">
    <citation type="submission" date="2019-08" db="EMBL/GenBank/DDBJ databases">
        <title>Actinomadura sp. nov. CYP1-5 isolated from mountain soil.</title>
        <authorList>
            <person name="Songsumanus A."/>
            <person name="Kuncharoen N."/>
            <person name="Kudo T."/>
            <person name="Yuki M."/>
            <person name="Igarashi Y."/>
            <person name="Tanasupawat S."/>
        </authorList>
    </citation>
    <scope>NUCLEOTIDE SEQUENCE [LARGE SCALE GENOMIC DNA]</scope>
    <source>
        <strain evidence="1 2">JCM 14158</strain>
    </source>
</reference>
<dbReference type="RefSeq" id="WP_148344286.1">
    <property type="nucleotide sequence ID" value="NZ_VSFG01000002.1"/>
</dbReference>
<evidence type="ECO:0000313" key="1">
    <source>
        <dbReference type="EMBL" id="TYB46220.1"/>
    </source>
</evidence>
<evidence type="ECO:0000313" key="2">
    <source>
        <dbReference type="Proteomes" id="UP000323380"/>
    </source>
</evidence>
<protein>
    <submittedName>
        <fullName evidence="1">Uncharacterized protein</fullName>
    </submittedName>
</protein>
<name>A0A5D0NNT0_9ACTN</name>
<organism evidence="1 2">
    <name type="scientific">Actinomadura chibensis</name>
    <dbReference type="NCBI Taxonomy" id="392828"/>
    <lineage>
        <taxon>Bacteria</taxon>
        <taxon>Bacillati</taxon>
        <taxon>Actinomycetota</taxon>
        <taxon>Actinomycetes</taxon>
        <taxon>Streptosporangiales</taxon>
        <taxon>Thermomonosporaceae</taxon>
        <taxon>Actinomadura</taxon>
    </lineage>
</organism>
<sequence>MTISEKVTRLRAENPGWQIEYDATRPVPWLAVREPSESWTGGHSLVEAKLPGHLGRLMAQAIDLAALASGKEAFPYAERIEHLTNLRKWFPEWAFEVCESRPVWHGQRNYADYAERAAAVTEVRGNDPRELALLLLRLPRVEAGVGDGREGER</sequence>
<comment type="caution">
    <text evidence="1">The sequence shown here is derived from an EMBL/GenBank/DDBJ whole genome shotgun (WGS) entry which is preliminary data.</text>
</comment>
<dbReference type="STRING" id="1220554.GCA_001552135_06454"/>
<proteinExistence type="predicted"/>
<dbReference type="AlphaFoldDB" id="A0A5D0NNT0"/>
<accession>A0A5D0NNT0</accession>
<dbReference type="Proteomes" id="UP000323380">
    <property type="component" value="Unassembled WGS sequence"/>
</dbReference>
<gene>
    <name evidence="1" type="ORF">FXF69_13155</name>
</gene>
<keyword evidence="2" id="KW-1185">Reference proteome</keyword>